<dbReference type="GO" id="GO:0046872">
    <property type="term" value="F:metal ion binding"/>
    <property type="evidence" value="ECO:0007669"/>
    <property type="project" value="UniProtKB-KW"/>
</dbReference>
<proteinExistence type="inferred from homology"/>
<evidence type="ECO:0000256" key="6">
    <source>
        <dbReference type="ARBA" id="ARBA00038233"/>
    </source>
</evidence>
<keyword evidence="10" id="KW-1133">Transmembrane helix</keyword>
<keyword evidence="3 9" id="KW-0378">Hydrolase</keyword>
<protein>
    <recommendedName>
        <fullName evidence="7">Metalloendopeptidase OMA1, mitochondrial</fullName>
    </recommendedName>
    <alternativeName>
        <fullName evidence="8">Overlapping with the m-AAA protease 1 homolog</fullName>
    </alternativeName>
</protein>
<evidence type="ECO:0000259" key="11">
    <source>
        <dbReference type="Pfam" id="PF01435"/>
    </source>
</evidence>
<organism evidence="12 13">
    <name type="scientific">Petrolisthes cinctipes</name>
    <name type="common">Flat porcelain crab</name>
    <dbReference type="NCBI Taxonomy" id="88211"/>
    <lineage>
        <taxon>Eukaryota</taxon>
        <taxon>Metazoa</taxon>
        <taxon>Ecdysozoa</taxon>
        <taxon>Arthropoda</taxon>
        <taxon>Crustacea</taxon>
        <taxon>Multicrustacea</taxon>
        <taxon>Malacostraca</taxon>
        <taxon>Eumalacostraca</taxon>
        <taxon>Eucarida</taxon>
        <taxon>Decapoda</taxon>
        <taxon>Pleocyemata</taxon>
        <taxon>Anomura</taxon>
        <taxon>Galatheoidea</taxon>
        <taxon>Porcellanidae</taxon>
        <taxon>Petrolisthes</taxon>
    </lineage>
</organism>
<dbReference type="Proteomes" id="UP001286313">
    <property type="component" value="Unassembled WGS sequence"/>
</dbReference>
<evidence type="ECO:0000313" key="13">
    <source>
        <dbReference type="Proteomes" id="UP001286313"/>
    </source>
</evidence>
<dbReference type="InterPro" id="IPR051156">
    <property type="entry name" value="Mito/Outer_Membr_Metalloprot"/>
</dbReference>
<keyword evidence="10" id="KW-0472">Membrane</keyword>
<evidence type="ECO:0000256" key="10">
    <source>
        <dbReference type="SAM" id="Phobius"/>
    </source>
</evidence>
<gene>
    <name evidence="12" type="ORF">Pcinc_017102</name>
</gene>
<comment type="cofactor">
    <cofactor evidence="9">
        <name>Zn(2+)</name>
        <dbReference type="ChEBI" id="CHEBI:29105"/>
    </cofactor>
    <text evidence="9">Binds 1 zinc ion per subunit.</text>
</comment>
<feature type="domain" description="Peptidase M48" evidence="11">
    <location>
        <begin position="5"/>
        <end position="111"/>
    </location>
</feature>
<keyword evidence="1 9" id="KW-0645">Protease</keyword>
<dbReference type="GO" id="GO:0004222">
    <property type="term" value="F:metalloendopeptidase activity"/>
    <property type="evidence" value="ECO:0007669"/>
    <property type="project" value="InterPro"/>
</dbReference>
<evidence type="ECO:0000256" key="4">
    <source>
        <dbReference type="ARBA" id="ARBA00022833"/>
    </source>
</evidence>
<comment type="caution">
    <text evidence="12">The sequence shown here is derived from an EMBL/GenBank/DDBJ whole genome shotgun (WGS) entry which is preliminary data.</text>
</comment>
<evidence type="ECO:0000256" key="2">
    <source>
        <dbReference type="ARBA" id="ARBA00022723"/>
    </source>
</evidence>
<evidence type="ECO:0000256" key="9">
    <source>
        <dbReference type="RuleBase" id="RU003983"/>
    </source>
</evidence>
<keyword evidence="2" id="KW-0479">Metal-binding</keyword>
<name>A0AAE1FQY9_PETCI</name>
<dbReference type="PANTHER" id="PTHR22726:SF1">
    <property type="entry name" value="METALLOENDOPEPTIDASE OMA1, MITOCHONDRIAL"/>
    <property type="match status" value="1"/>
</dbReference>
<keyword evidence="5 9" id="KW-0482">Metalloprotease</keyword>
<dbReference type="AlphaFoldDB" id="A0AAE1FQY9"/>
<accession>A0AAE1FQY9</accession>
<evidence type="ECO:0000256" key="8">
    <source>
        <dbReference type="ARBA" id="ARBA00042978"/>
    </source>
</evidence>
<reference evidence="12" key="1">
    <citation type="submission" date="2023-10" db="EMBL/GenBank/DDBJ databases">
        <title>Genome assemblies of two species of porcelain crab, Petrolisthes cinctipes and Petrolisthes manimaculis (Anomura: Porcellanidae).</title>
        <authorList>
            <person name="Angst P."/>
        </authorList>
    </citation>
    <scope>NUCLEOTIDE SEQUENCE</scope>
    <source>
        <strain evidence="12">PB745_01</strain>
        <tissue evidence="12">Gill</tissue>
    </source>
</reference>
<keyword evidence="4 9" id="KW-0862">Zinc</keyword>
<keyword evidence="10" id="KW-0812">Transmembrane</keyword>
<evidence type="ECO:0000256" key="1">
    <source>
        <dbReference type="ARBA" id="ARBA00022670"/>
    </source>
</evidence>
<dbReference type="Pfam" id="PF01435">
    <property type="entry name" value="Peptidase_M48"/>
    <property type="match status" value="1"/>
</dbReference>
<comment type="similarity">
    <text evidence="6 9">Belongs to the peptidase M48 family.</text>
</comment>
<keyword evidence="13" id="KW-1185">Reference proteome</keyword>
<dbReference type="InterPro" id="IPR001915">
    <property type="entry name" value="Peptidase_M48"/>
</dbReference>
<evidence type="ECO:0000313" key="12">
    <source>
        <dbReference type="EMBL" id="KAK3878246.1"/>
    </source>
</evidence>
<dbReference type="GO" id="GO:0034982">
    <property type="term" value="P:mitochondrial protein processing"/>
    <property type="evidence" value="ECO:0007669"/>
    <property type="project" value="TreeGrafter"/>
</dbReference>
<dbReference type="EMBL" id="JAWQEG010001568">
    <property type="protein sequence ID" value="KAK3878246.1"/>
    <property type="molecule type" value="Genomic_DNA"/>
</dbReference>
<feature type="transmembrane region" description="Helical" evidence="10">
    <location>
        <begin position="54"/>
        <end position="72"/>
    </location>
</feature>
<dbReference type="GO" id="GO:0006515">
    <property type="term" value="P:protein quality control for misfolded or incompletely synthesized proteins"/>
    <property type="evidence" value="ECO:0007669"/>
    <property type="project" value="TreeGrafter"/>
</dbReference>
<dbReference type="GO" id="GO:0005743">
    <property type="term" value="C:mitochondrial inner membrane"/>
    <property type="evidence" value="ECO:0007669"/>
    <property type="project" value="TreeGrafter"/>
</dbReference>
<evidence type="ECO:0000256" key="3">
    <source>
        <dbReference type="ARBA" id="ARBA00022801"/>
    </source>
</evidence>
<evidence type="ECO:0000256" key="5">
    <source>
        <dbReference type="ARBA" id="ARBA00023049"/>
    </source>
</evidence>
<evidence type="ECO:0000256" key="7">
    <source>
        <dbReference type="ARBA" id="ARBA00040360"/>
    </source>
</evidence>
<dbReference type="PANTHER" id="PTHR22726">
    <property type="entry name" value="METALLOENDOPEPTIDASE OMA1"/>
    <property type="match status" value="1"/>
</dbReference>
<sequence length="119" mass="13321">MDIFANDDQVAVILAHELSHVVLQHSSEILSLASLLDLLILPPMIALHAFVPNFLLALLMQWVANVVVSLTIKFPQRRKTESESDIVGLYLAARACFDVREACAFYQMLNQTVGLRDLE</sequence>